<reference evidence="1" key="1">
    <citation type="submission" date="2014-11" db="EMBL/GenBank/DDBJ databases">
        <authorList>
            <person name="Amaro Gonzalez C."/>
        </authorList>
    </citation>
    <scope>NUCLEOTIDE SEQUENCE</scope>
</reference>
<protein>
    <submittedName>
        <fullName evidence="1">Uncharacterized protein</fullName>
    </submittedName>
</protein>
<dbReference type="AlphaFoldDB" id="A0A0E9XCM9"/>
<dbReference type="EMBL" id="GBXM01008080">
    <property type="protein sequence ID" value="JAI00498.1"/>
    <property type="molecule type" value="Transcribed_RNA"/>
</dbReference>
<accession>A0A0E9XCM9</accession>
<reference evidence="1" key="2">
    <citation type="journal article" date="2015" name="Fish Shellfish Immunol.">
        <title>Early steps in the European eel (Anguilla anguilla)-Vibrio vulnificus interaction in the gills: Role of the RtxA13 toxin.</title>
        <authorList>
            <person name="Callol A."/>
            <person name="Pajuelo D."/>
            <person name="Ebbesson L."/>
            <person name="Teles M."/>
            <person name="MacKenzie S."/>
            <person name="Amaro C."/>
        </authorList>
    </citation>
    <scope>NUCLEOTIDE SEQUENCE</scope>
</reference>
<sequence>MIRKVVSELKPSTCSLDPIPTPFLKNVFNYLSEELLCIVNHSLFTGTFPDALKTARQTTYQKK</sequence>
<proteinExistence type="predicted"/>
<name>A0A0E9XCM9_ANGAN</name>
<organism evidence="1">
    <name type="scientific">Anguilla anguilla</name>
    <name type="common">European freshwater eel</name>
    <name type="synonym">Muraena anguilla</name>
    <dbReference type="NCBI Taxonomy" id="7936"/>
    <lineage>
        <taxon>Eukaryota</taxon>
        <taxon>Metazoa</taxon>
        <taxon>Chordata</taxon>
        <taxon>Craniata</taxon>
        <taxon>Vertebrata</taxon>
        <taxon>Euteleostomi</taxon>
        <taxon>Actinopterygii</taxon>
        <taxon>Neopterygii</taxon>
        <taxon>Teleostei</taxon>
        <taxon>Anguilliformes</taxon>
        <taxon>Anguillidae</taxon>
        <taxon>Anguilla</taxon>
    </lineage>
</organism>
<evidence type="ECO:0000313" key="1">
    <source>
        <dbReference type="EMBL" id="JAI00498.1"/>
    </source>
</evidence>